<proteinExistence type="predicted"/>
<dbReference type="Ensembl" id="ENSSTUT00000053999.1">
    <property type="protein sequence ID" value="ENSSTUP00000051638.1"/>
    <property type="gene ID" value="ENSSTUG00000021839.1"/>
</dbReference>
<sequence>MSRCPSPFEAGSSSRTPAVSGSTPTRPSTGVKSVTKKRRWGREKPADRGPEGRWHSVLEDDVEPIPPVFRPKMQPGPQLDMTAKYSPIQLFQLFFTSPVVDSLVSNTNKYGAKKQDGKKQAWKPISMSNLFCYLSMVIYMGLVKLKTLRDYWKTSALYQLPFPMTVISCKRFQTISRALHISDPEVDGENDKKRGTPRFDRLCKIKPLYPNIVEACKTYFQPAQNLSIDERMVASKARISLKQYMHNKPTKWCYKLTSCSRSCTLLIFEVICLKLCSAIDAILCSSFKSSPAYYMYVRAVLGQLKDDAATIKNRKHMFIFLKFTFPQNSECLLSNDTKKIHILASGPELQAVRLGYVLWRKLRRRGATPKKLNYEHEPT</sequence>
<evidence type="ECO:0000256" key="1">
    <source>
        <dbReference type="SAM" id="MobiDB-lite"/>
    </source>
</evidence>
<feature type="compositionally biased region" description="Basic and acidic residues" evidence="1">
    <location>
        <begin position="42"/>
        <end position="57"/>
    </location>
</feature>
<dbReference type="Ensembl" id="ENSSTUT00000102060.1">
    <property type="protein sequence ID" value="ENSSTUP00000095122.1"/>
    <property type="gene ID" value="ENSSTUG00000042701.1"/>
</dbReference>
<dbReference type="PANTHER" id="PTHR46599">
    <property type="entry name" value="PIGGYBAC TRANSPOSABLE ELEMENT-DERIVED PROTEIN 4"/>
    <property type="match status" value="1"/>
</dbReference>
<dbReference type="GeneTree" id="ENSGT00940000163467"/>
<dbReference type="PANTHER" id="PTHR46599:SF3">
    <property type="entry name" value="PIGGYBAC TRANSPOSABLE ELEMENT-DERIVED PROTEIN 4"/>
    <property type="match status" value="1"/>
</dbReference>
<dbReference type="AlphaFoldDB" id="A0A673ZXP4"/>
<name>A0A673ZXP4_SALTR</name>
<accession>A0A673ZXP4</accession>
<dbReference type="Proteomes" id="UP000472277">
    <property type="component" value="Chromosome 25"/>
</dbReference>
<feature type="compositionally biased region" description="Polar residues" evidence="1">
    <location>
        <begin position="11"/>
        <end position="32"/>
    </location>
</feature>
<evidence type="ECO:0000259" key="2">
    <source>
        <dbReference type="Pfam" id="PF13843"/>
    </source>
</evidence>
<reference evidence="3" key="1">
    <citation type="submission" date="2025-05" db="UniProtKB">
        <authorList>
            <consortium name="Ensembl"/>
        </authorList>
    </citation>
    <scope>IDENTIFICATION</scope>
</reference>
<organism evidence="3 4">
    <name type="scientific">Salmo trutta</name>
    <name type="common">Brown trout</name>
    <dbReference type="NCBI Taxonomy" id="8032"/>
    <lineage>
        <taxon>Eukaryota</taxon>
        <taxon>Metazoa</taxon>
        <taxon>Chordata</taxon>
        <taxon>Craniata</taxon>
        <taxon>Vertebrata</taxon>
        <taxon>Euteleostomi</taxon>
        <taxon>Actinopterygii</taxon>
        <taxon>Neopterygii</taxon>
        <taxon>Teleostei</taxon>
        <taxon>Protacanthopterygii</taxon>
        <taxon>Salmoniformes</taxon>
        <taxon>Salmonidae</taxon>
        <taxon>Salmoninae</taxon>
        <taxon>Salmo</taxon>
    </lineage>
</organism>
<keyword evidence="4" id="KW-1185">Reference proteome</keyword>
<dbReference type="InterPro" id="IPR029526">
    <property type="entry name" value="PGBD"/>
</dbReference>
<evidence type="ECO:0000313" key="3">
    <source>
        <dbReference type="Ensembl" id="ENSSTUP00000051638.1"/>
    </source>
</evidence>
<protein>
    <recommendedName>
        <fullName evidence="2">PiggyBac transposable element-derived protein domain-containing protein</fullName>
    </recommendedName>
</protein>
<evidence type="ECO:0000313" key="4">
    <source>
        <dbReference type="Proteomes" id="UP000472277"/>
    </source>
</evidence>
<feature type="region of interest" description="Disordered" evidence="1">
    <location>
        <begin position="1"/>
        <end position="57"/>
    </location>
</feature>
<feature type="domain" description="PiggyBac transposable element-derived protein" evidence="2">
    <location>
        <begin position="86"/>
        <end position="270"/>
    </location>
</feature>
<dbReference type="Proteomes" id="UP000472277">
    <property type="component" value="Unassembled WGS sequence"/>
</dbReference>
<dbReference type="Pfam" id="PF13843">
    <property type="entry name" value="DDE_Tnp_1_7"/>
    <property type="match status" value="1"/>
</dbReference>
<dbReference type="OMA" id="CDSQMED"/>